<evidence type="ECO:0008006" key="3">
    <source>
        <dbReference type="Google" id="ProtNLM"/>
    </source>
</evidence>
<dbReference type="AlphaFoldDB" id="W9GWA7"/>
<protein>
    <recommendedName>
        <fullName evidence="3">3-oxoacyl-ACP reductase</fullName>
    </recommendedName>
</protein>
<name>W9GWA7_9PROT</name>
<reference evidence="1 2" key="1">
    <citation type="submission" date="2013-08" db="EMBL/GenBank/DDBJ databases">
        <title>The genome sequence of Skermanella stibiiresistens.</title>
        <authorList>
            <person name="Zhu W."/>
            <person name="Wang G."/>
        </authorList>
    </citation>
    <scope>NUCLEOTIDE SEQUENCE [LARGE SCALE GENOMIC DNA]</scope>
    <source>
        <strain evidence="1 2">SB22</strain>
    </source>
</reference>
<dbReference type="EMBL" id="AVFL01000072">
    <property type="protein sequence ID" value="EWY35763.1"/>
    <property type="molecule type" value="Genomic_DNA"/>
</dbReference>
<dbReference type="Gene3D" id="3.40.50.720">
    <property type="entry name" value="NAD(P)-binding Rossmann-like Domain"/>
    <property type="match status" value="1"/>
</dbReference>
<sequence>MRQARYERHPHLPEEFEALLAGQTALGRVGDPDDVGCMVASLLSDDSRWINVQTIEIGGGYNI</sequence>
<organism evidence="1 2">
    <name type="scientific">Skermanella stibiiresistens SB22</name>
    <dbReference type="NCBI Taxonomy" id="1385369"/>
    <lineage>
        <taxon>Bacteria</taxon>
        <taxon>Pseudomonadati</taxon>
        <taxon>Pseudomonadota</taxon>
        <taxon>Alphaproteobacteria</taxon>
        <taxon>Rhodospirillales</taxon>
        <taxon>Azospirillaceae</taxon>
        <taxon>Skermanella</taxon>
    </lineage>
</organism>
<keyword evidence="2" id="KW-1185">Reference proteome</keyword>
<dbReference type="RefSeq" id="WP_037462067.1">
    <property type="nucleotide sequence ID" value="NZ_AVFL01000072.1"/>
</dbReference>
<gene>
    <name evidence="1" type="ORF">N825_35930</name>
</gene>
<comment type="caution">
    <text evidence="1">The sequence shown here is derived from an EMBL/GenBank/DDBJ whole genome shotgun (WGS) entry which is preliminary data.</text>
</comment>
<accession>W9GWA7</accession>
<dbReference type="Proteomes" id="UP000019486">
    <property type="component" value="Unassembled WGS sequence"/>
</dbReference>
<dbReference type="STRING" id="1385369.N825_35930"/>
<evidence type="ECO:0000313" key="1">
    <source>
        <dbReference type="EMBL" id="EWY35763.1"/>
    </source>
</evidence>
<dbReference type="InterPro" id="IPR036291">
    <property type="entry name" value="NAD(P)-bd_dom_sf"/>
</dbReference>
<dbReference type="SUPFAM" id="SSF51735">
    <property type="entry name" value="NAD(P)-binding Rossmann-fold domains"/>
    <property type="match status" value="1"/>
</dbReference>
<dbReference type="InterPro" id="IPR002347">
    <property type="entry name" value="SDR_fam"/>
</dbReference>
<proteinExistence type="predicted"/>
<evidence type="ECO:0000313" key="2">
    <source>
        <dbReference type="Proteomes" id="UP000019486"/>
    </source>
</evidence>
<dbReference type="Pfam" id="PF13561">
    <property type="entry name" value="adh_short_C2"/>
    <property type="match status" value="1"/>
</dbReference>